<accession>A0A1S2LLG1</accession>
<dbReference type="EMBL" id="MLQQ01000017">
    <property type="protein sequence ID" value="OIJ13368.1"/>
    <property type="molecule type" value="Genomic_DNA"/>
</dbReference>
<evidence type="ECO:0000256" key="1">
    <source>
        <dbReference type="ARBA" id="ARBA00022679"/>
    </source>
</evidence>
<evidence type="ECO:0000256" key="4">
    <source>
        <dbReference type="ARBA" id="ARBA00022840"/>
    </source>
</evidence>
<dbReference type="InterPro" id="IPR008266">
    <property type="entry name" value="Tyr_kinase_AS"/>
</dbReference>
<dbReference type="GO" id="GO:0005829">
    <property type="term" value="C:cytosol"/>
    <property type="evidence" value="ECO:0007669"/>
    <property type="project" value="TreeGrafter"/>
</dbReference>
<protein>
    <recommendedName>
        <fullName evidence="6">Protein kinase domain-containing protein</fullName>
    </recommendedName>
</protein>
<evidence type="ECO:0000313" key="7">
    <source>
        <dbReference type="EMBL" id="OIJ13368.1"/>
    </source>
</evidence>
<dbReference type="Pfam" id="PF00069">
    <property type="entry name" value="Pkinase"/>
    <property type="match status" value="1"/>
</dbReference>
<dbReference type="GO" id="GO:0005524">
    <property type="term" value="F:ATP binding"/>
    <property type="evidence" value="ECO:0007669"/>
    <property type="project" value="UniProtKB-UniRule"/>
</dbReference>
<dbReference type="PROSITE" id="PS00107">
    <property type="entry name" value="PROTEIN_KINASE_ATP"/>
    <property type="match status" value="1"/>
</dbReference>
<dbReference type="RefSeq" id="WP_071313024.1">
    <property type="nucleotide sequence ID" value="NZ_MLQQ01000017.1"/>
</dbReference>
<dbReference type="GO" id="GO:0005776">
    <property type="term" value="C:autophagosome"/>
    <property type="evidence" value="ECO:0007669"/>
    <property type="project" value="TreeGrafter"/>
</dbReference>
<dbReference type="AlphaFoldDB" id="A0A1S2LLG1"/>
<keyword evidence="2 5" id="KW-0547">Nucleotide-binding</keyword>
<dbReference type="InterPro" id="IPR045269">
    <property type="entry name" value="Atg1-like"/>
</dbReference>
<dbReference type="Gene3D" id="1.10.510.10">
    <property type="entry name" value="Transferase(Phosphotransferase) domain 1"/>
    <property type="match status" value="1"/>
</dbReference>
<dbReference type="PROSITE" id="PS50011">
    <property type="entry name" value="PROTEIN_KINASE_DOM"/>
    <property type="match status" value="1"/>
</dbReference>
<dbReference type="GO" id="GO:0016020">
    <property type="term" value="C:membrane"/>
    <property type="evidence" value="ECO:0007669"/>
    <property type="project" value="TreeGrafter"/>
</dbReference>
<sequence length="397" mass="47110">MVSTIDGQGIYIENKLNDLIKDYGDEHINLYIQFYENIFPINLRKFFSFLHYEINYLFKYMNSRIKNGHYTAQESRKLIFLLNEIRVVQSNVRATKYDFDIHPYYQERIKELEFFLSESLGSTIPKGFEKISLLETEPMFELKSSFSVKRSDEKVFYPLKLIGEGSYATVYKYKDEIYNCFFVIKKARKDLTEKELKRFKIEFEEMKKLNSPYVLEVYRFNEKKHEYIMEYADETLEKYISKHNNTLNDNERIGLVKQILRAFIYISSKNVLHRDISTKNVLIKKYDGLNVVKISDFGLVKRLDSSLTSKNTEFKGSLNDRKLEIIGFDKYEIHHETFALTRLIYFVLTGKKTISDFKDNKILEEFTLKGISDNVNDRYSTIKELSLAFDKVASTFN</sequence>
<dbReference type="SUPFAM" id="SSF56112">
    <property type="entry name" value="Protein kinase-like (PK-like)"/>
    <property type="match status" value="1"/>
</dbReference>
<comment type="caution">
    <text evidence="7">The sequence shown here is derived from an EMBL/GenBank/DDBJ whole genome shotgun (WGS) entry which is preliminary data.</text>
</comment>
<keyword evidence="8" id="KW-1185">Reference proteome</keyword>
<dbReference type="InterPro" id="IPR011009">
    <property type="entry name" value="Kinase-like_dom_sf"/>
</dbReference>
<dbReference type="PANTHER" id="PTHR24348">
    <property type="entry name" value="SERINE/THREONINE-PROTEIN KINASE UNC-51-RELATED"/>
    <property type="match status" value="1"/>
</dbReference>
<evidence type="ECO:0000259" key="6">
    <source>
        <dbReference type="PROSITE" id="PS50011"/>
    </source>
</evidence>
<evidence type="ECO:0000256" key="5">
    <source>
        <dbReference type="PROSITE-ProRule" id="PRU10141"/>
    </source>
</evidence>
<dbReference type="PROSITE" id="PS00109">
    <property type="entry name" value="PROTEIN_KINASE_TYR"/>
    <property type="match status" value="1"/>
</dbReference>
<keyword evidence="3" id="KW-0418">Kinase</keyword>
<dbReference type="PANTHER" id="PTHR24348:SF22">
    <property type="entry name" value="NON-SPECIFIC SERINE_THREONINE PROTEIN KINASE"/>
    <property type="match status" value="1"/>
</dbReference>
<organism evidence="7 8">
    <name type="scientific">Anaerobacillus arseniciselenatis</name>
    <dbReference type="NCBI Taxonomy" id="85682"/>
    <lineage>
        <taxon>Bacteria</taxon>
        <taxon>Bacillati</taxon>
        <taxon>Bacillota</taxon>
        <taxon>Bacilli</taxon>
        <taxon>Bacillales</taxon>
        <taxon>Bacillaceae</taxon>
        <taxon>Anaerobacillus</taxon>
    </lineage>
</organism>
<dbReference type="CDD" id="cd00180">
    <property type="entry name" value="PKc"/>
    <property type="match status" value="1"/>
</dbReference>
<keyword evidence="4 5" id="KW-0067">ATP-binding</keyword>
<name>A0A1S2LLG1_9BACI</name>
<dbReference type="Proteomes" id="UP000180098">
    <property type="component" value="Unassembled WGS sequence"/>
</dbReference>
<dbReference type="GO" id="GO:0000407">
    <property type="term" value="C:phagophore assembly site"/>
    <property type="evidence" value="ECO:0007669"/>
    <property type="project" value="TreeGrafter"/>
</dbReference>
<evidence type="ECO:0000256" key="2">
    <source>
        <dbReference type="ARBA" id="ARBA00022741"/>
    </source>
</evidence>
<gene>
    <name evidence="7" type="ORF">BKP35_09030</name>
</gene>
<keyword evidence="1" id="KW-0808">Transferase</keyword>
<feature type="binding site" evidence="5">
    <location>
        <position position="186"/>
    </location>
    <ligand>
        <name>ATP</name>
        <dbReference type="ChEBI" id="CHEBI:30616"/>
    </ligand>
</feature>
<dbReference type="GO" id="GO:0004674">
    <property type="term" value="F:protein serine/threonine kinase activity"/>
    <property type="evidence" value="ECO:0007669"/>
    <property type="project" value="InterPro"/>
</dbReference>
<dbReference type="InterPro" id="IPR000719">
    <property type="entry name" value="Prot_kinase_dom"/>
</dbReference>
<evidence type="ECO:0000313" key="8">
    <source>
        <dbReference type="Proteomes" id="UP000180098"/>
    </source>
</evidence>
<feature type="domain" description="Protein kinase" evidence="6">
    <location>
        <begin position="156"/>
        <end position="397"/>
    </location>
</feature>
<dbReference type="InterPro" id="IPR017441">
    <property type="entry name" value="Protein_kinase_ATP_BS"/>
</dbReference>
<proteinExistence type="predicted"/>
<reference evidence="7 8" key="1">
    <citation type="submission" date="2016-10" db="EMBL/GenBank/DDBJ databases">
        <title>Draft genome sequences of four alkaliphilic bacteria belonging to the Anaerobacillus genus.</title>
        <authorList>
            <person name="Bassil N.M."/>
            <person name="Lloyd J.R."/>
        </authorList>
    </citation>
    <scope>NUCLEOTIDE SEQUENCE [LARGE SCALE GENOMIC DNA]</scope>
    <source>
        <strain evidence="7 8">DSM 15340</strain>
    </source>
</reference>
<evidence type="ECO:0000256" key="3">
    <source>
        <dbReference type="ARBA" id="ARBA00022777"/>
    </source>
</evidence>